<comment type="similarity">
    <text evidence="2">Belongs to the TPR family.</text>
</comment>
<feature type="compositionally biased region" description="Basic and acidic residues" evidence="7">
    <location>
        <begin position="2074"/>
        <end position="2086"/>
    </location>
</feature>
<evidence type="ECO:0000256" key="6">
    <source>
        <dbReference type="SAM" id="Coils"/>
    </source>
</evidence>
<evidence type="ECO:0000313" key="12">
    <source>
        <dbReference type="Proteomes" id="UP000597762"/>
    </source>
</evidence>
<feature type="compositionally biased region" description="Polar residues" evidence="7">
    <location>
        <begin position="1481"/>
        <end position="1495"/>
    </location>
</feature>
<dbReference type="GO" id="GO:0034399">
    <property type="term" value="C:nuclear periphery"/>
    <property type="evidence" value="ECO:0007669"/>
    <property type="project" value="UniProtKB-ARBA"/>
</dbReference>
<evidence type="ECO:0000256" key="4">
    <source>
        <dbReference type="ARBA" id="ARBA00023054"/>
    </source>
</evidence>
<feature type="region of interest" description="Disordered" evidence="7">
    <location>
        <begin position="2211"/>
        <end position="2472"/>
    </location>
</feature>
<name>A0A812BUL5_ACAPH</name>
<organism evidence="11 12">
    <name type="scientific">Acanthosepion pharaonis</name>
    <name type="common">Pharaoh cuttlefish</name>
    <name type="synonym">Sepia pharaonis</name>
    <dbReference type="NCBI Taxonomy" id="158019"/>
    <lineage>
        <taxon>Eukaryota</taxon>
        <taxon>Metazoa</taxon>
        <taxon>Spiralia</taxon>
        <taxon>Lophotrochozoa</taxon>
        <taxon>Mollusca</taxon>
        <taxon>Cephalopoda</taxon>
        <taxon>Coleoidea</taxon>
        <taxon>Decapodiformes</taxon>
        <taxon>Sepiida</taxon>
        <taxon>Sepiina</taxon>
        <taxon>Sepiidae</taxon>
        <taxon>Acanthosepion</taxon>
    </lineage>
</organism>
<feature type="compositionally biased region" description="Polar residues" evidence="7">
    <location>
        <begin position="2040"/>
        <end position="2051"/>
    </location>
</feature>
<feature type="region of interest" description="Disordered" evidence="7">
    <location>
        <begin position="1476"/>
        <end position="1497"/>
    </location>
</feature>
<feature type="coiled-coil region" evidence="6">
    <location>
        <begin position="293"/>
        <end position="366"/>
    </location>
</feature>
<feature type="region of interest" description="Disordered" evidence="7">
    <location>
        <begin position="1824"/>
        <end position="1906"/>
    </location>
</feature>
<keyword evidence="12" id="KW-1185">Reference proteome</keyword>
<proteinExistence type="inferred from homology"/>
<evidence type="ECO:0000256" key="7">
    <source>
        <dbReference type="SAM" id="MobiDB-lite"/>
    </source>
</evidence>
<keyword evidence="4 6" id="KW-0175">Coiled coil</keyword>
<feature type="coiled-coil region" evidence="6">
    <location>
        <begin position="543"/>
        <end position="610"/>
    </location>
</feature>
<feature type="compositionally biased region" description="Low complexity" evidence="7">
    <location>
        <begin position="2415"/>
        <end position="2437"/>
    </location>
</feature>
<dbReference type="GO" id="GO:0005643">
    <property type="term" value="C:nuclear pore"/>
    <property type="evidence" value="ECO:0007669"/>
    <property type="project" value="TreeGrafter"/>
</dbReference>
<evidence type="ECO:0000313" key="11">
    <source>
        <dbReference type="EMBL" id="CAE1241741.1"/>
    </source>
</evidence>
<dbReference type="InterPro" id="IPR012929">
    <property type="entry name" value="Nucleoprot-TPR/MLP1-2_dom"/>
</dbReference>
<evidence type="ECO:0000256" key="2">
    <source>
        <dbReference type="ARBA" id="ARBA00005274"/>
    </source>
</evidence>
<feature type="compositionally biased region" description="Acidic residues" evidence="7">
    <location>
        <begin position="2005"/>
        <end position="2039"/>
    </location>
</feature>
<dbReference type="GO" id="GO:1901673">
    <property type="term" value="P:regulation of mitotic spindle assembly"/>
    <property type="evidence" value="ECO:0007669"/>
    <property type="project" value="TreeGrafter"/>
</dbReference>
<evidence type="ECO:0000259" key="10">
    <source>
        <dbReference type="Pfam" id="PF25785"/>
    </source>
</evidence>
<gene>
    <name evidence="11" type="ORF">SPHA_22981</name>
</gene>
<feature type="coiled-coil region" evidence="6">
    <location>
        <begin position="1202"/>
        <end position="1268"/>
    </location>
</feature>
<accession>A0A812BUL5</accession>
<feature type="compositionally biased region" description="Polar residues" evidence="7">
    <location>
        <begin position="2246"/>
        <end position="2258"/>
    </location>
</feature>
<reference evidence="11" key="1">
    <citation type="submission" date="2021-01" db="EMBL/GenBank/DDBJ databases">
        <authorList>
            <person name="Li R."/>
            <person name="Bekaert M."/>
        </authorList>
    </citation>
    <scope>NUCLEOTIDE SEQUENCE</scope>
    <source>
        <strain evidence="11">Farmed</strain>
    </source>
</reference>
<sequence>MEELRRSLSDVKWLDSLSVKDSKELENYICSQQTKIDEWKEKFEVHRCTCEQQYFELEKQLITANTKLETESNSSAEFKEKNQELEKKFKEASTKLKVLQDNHEDNESSRQRLCKEKEQLECEKRELAALIEKRSKEVDRLNGECKELSKKFSEANQAKCEALAKVEEIHSQDVVAKYQKERFTQEIEQLQKQVEYLNGELEKKIRDQQNILKDKTSQLLQVQSELDAKTEEVKLCKENIESLKKVNNEQINKIENFNKKLKDARDDQIKMDFQFQQELQAQTKLVTLYKGLSEESEEKVKELTRAVSELQKLYKETSEAQTQQEKSKDAEKKRFMDQLETKDKKIQSMEKELSNANDLLSKSSKTRGMTDESIAALSPTAAATSKLLKSGMTLTQIYNEYVQAVDELHLEKEENKRINGYLDQIMQEIEEKAPILRQQREDYEHALHTITQLTQKLDTAMEEGQKLRSEADESRRRLTYVQKENKKFTQQSVDLGQQVQYLLREVEELRGGHIVADEAEVSSTEVTSSSQLITNRLVTFKNVQELQEQNQRLLEVVRELSDKREEEEQEVTDAKTLELKQSLENALEELKDLKASRARQEELAESIIRQRDMYRVLFQQSSQQVANVEISTPFRGRGGRGHYNPRGRGALLQTPQRPFPVTPISPISPNKGKELEDTKMALQELQTEYNTYKREKGEYEKMLNAQLEKLRSEISDIRVQNTQLSSQLDFASERYKVLQNNADCYKKEINTLKEQNKKYSLQSVRLEQNVSTLHSDLVTAQENISRLEVRCQNLSSERDLLKAAEQRLVQEKETMLKEQHSQNVLLSNLQTIQNNMERVENETKSRLNHQVEVAEKELINIKRKLENAETEHKNTIQRLENKMSSLQNQLDGEMKAHQKSKDTILDITRHLNTQKQELSATQSKLACAETKLSKSFGTMDTRGSGTPTIHAPNEGESLAVKDLKCLKDQLEKSRKHVDQYKAISESLENSLKDQNKASQHFSENTEKKLENLKEENETKTKKIEILEKEKEELAEDNTKLAEEKHKMITDLRKQLSNLQNELHESIQSRKTAIANEQAARESCQTQAKLAAEAQDKYQRELMLHAADMEAMSTLKKEAIEHSQKLEAAKEEAKQATATLTEAKNSWTEQERIMKNENGQIESRCTDLNRQNAILHEQLGQLSKQVAYIQKSAESSDILNTSIEEKEKSSEQLLEVIRFLRKEKEISVTRVEVAEAETLRMKQRLENLQKQYEETCKNLSEERERSQVNVHTASQHAELMRKVENLNVLSESNAMLRQEKEKLNGVVKELTTKVKKLEDDIQPLQSNIRELNSQKDTLTIEKNNLTGEVERWKARTSRLIEQCNKSDPEEHRRIVQEREDLKKQVSTLNEDNHKKKAEISRITITHSNTLKELNAIKIEANKKDSELTTLRNQLEELNKEMETKNKDVEEKAKTISQLKKIGRKYKDQAEDTAKQLSELRDNQQMQPTSEGSNQQAMAEANEMLETAKKKAEEADKKLQEEQQLRATLEQEINEIKAKNTELENNQLKSKNVLQNAKAKITTQKEQLERLTSEVTEQKRLLEDVDKAKIENVLRENTIKSQYEGRISNLERELEEARQNATAASVGDMKQVLERLQKENAELQAKVQQMQKQLEVKQKQQPSVSRATTPAVSADRLSLPVGETPKMANIRPMTSTTPASVRQTSAQPMMSAAAAAKATASIRPMAIAPTTASPVSATTPTATVMPTTITSQESHDGITDSPPSTISQLSSAVPLTGRPTQQIQRVTPQIEVMQEPSVPATTTFSPMQMEMTSVITSAASSATSATVQVSTLSGTITTSTSTADETDRSEPQPSTSSPTGQSQQPQPSTSQSGNKRSRDDTDVSEEDNQVKRSKTGQASMGSIPVITVTDEQTQTTILSSTDAQKKQDVVGPRPDIGHWSSAVGGNYFSSVIEHQGHSATTLSEWQSLARPTKHGPQMTTQSSTIIILDSDGDQDETSELTQTYQETELEVEDDEDEDDDDVDEIPDEEEDEDDEDDEIESYNETLASTQPYTETGDDDVVIVEDDDEETNVRPQVDPHEEDEQRPPDQDNSGSQAASGPIPMGTNAGQRSTPQLLPLPTQTTDRLPASGSSGSAGRSQLTPFMFQGPPGPFEEGDDCTVPSTPTLCVPRRTDGFAEAVNYPQVPQRFVFGPGDGVGPSELASQGALGMDDTRMDLSQFDDGQTRNVPTTPHQITPLGGSASGVFGSFQVTSAPPQQILQGDSEASKEGSSQESASASVPSEMPGSDTVAEGGEEETSTAEKSATDDGNPSVSGEQSLEQTSEDDGDRSALDPQGLRKTRIQPIVWDQTSGQQQQQQQQQQQAASTATTPSPSSAIQTQPYSSSGSAPGTSSNVTAPPTKGRGGANVANTQPRGGPAAANVRNMRGGANARGRGAVMRGHMARGQMVRGHVGRGRNPGVRGPAGRSRGSLRRQT</sequence>
<feature type="coiled-coil region" evidence="6">
    <location>
        <begin position="68"/>
        <end position="267"/>
    </location>
</feature>
<evidence type="ECO:0000259" key="8">
    <source>
        <dbReference type="Pfam" id="PF07926"/>
    </source>
</evidence>
<feature type="compositionally biased region" description="Low complexity" evidence="7">
    <location>
        <begin position="1849"/>
        <end position="1871"/>
    </location>
</feature>
<feature type="compositionally biased region" description="Low complexity" evidence="7">
    <location>
        <begin position="2452"/>
        <end position="2463"/>
    </location>
</feature>
<feature type="domain" description="Nucleoprotein TPR/MPL1" evidence="9">
    <location>
        <begin position="171"/>
        <end position="250"/>
    </location>
</feature>
<feature type="coiled-coil region" evidence="6">
    <location>
        <begin position="426"/>
        <end position="477"/>
    </location>
</feature>
<feature type="region of interest" description="Disordered" evidence="7">
    <location>
        <begin position="1750"/>
        <end position="1778"/>
    </location>
</feature>
<dbReference type="GO" id="GO:0006606">
    <property type="term" value="P:protein import into nucleus"/>
    <property type="evidence" value="ECO:0007669"/>
    <property type="project" value="InterPro"/>
</dbReference>
<evidence type="ECO:0000256" key="3">
    <source>
        <dbReference type="ARBA" id="ARBA00019789"/>
    </source>
</evidence>
<feature type="compositionally biased region" description="Polar residues" evidence="7">
    <location>
        <begin position="2218"/>
        <end position="2231"/>
    </location>
</feature>
<evidence type="ECO:0000256" key="1">
    <source>
        <dbReference type="ARBA" id="ARBA00004123"/>
    </source>
</evidence>
<feature type="coiled-coil region" evidence="6">
    <location>
        <begin position="1111"/>
        <end position="1145"/>
    </location>
</feature>
<dbReference type="PANTHER" id="PTHR18898:SF2">
    <property type="entry name" value="NUCLEOPROTEIN TPR"/>
    <property type="match status" value="1"/>
</dbReference>
<feature type="region of interest" description="Disordered" evidence="7">
    <location>
        <begin position="1988"/>
        <end position="2156"/>
    </location>
</feature>
<feature type="compositionally biased region" description="Polar residues" evidence="7">
    <location>
        <begin position="1759"/>
        <end position="1778"/>
    </location>
</feature>
<feature type="compositionally biased region" description="Low complexity" evidence="7">
    <location>
        <begin position="2110"/>
        <end position="2136"/>
    </location>
</feature>
<dbReference type="Pfam" id="PF25481">
    <property type="entry name" value="Nucleoprot-TPR"/>
    <property type="match status" value="1"/>
</dbReference>
<feature type="compositionally biased region" description="Low complexity" evidence="7">
    <location>
        <begin position="2266"/>
        <end position="2280"/>
    </location>
</feature>
<dbReference type="Pfam" id="PF25785">
    <property type="entry name" value="TPR"/>
    <property type="match status" value="1"/>
</dbReference>
<feature type="domain" description="NUA/TPR/MLP1-2-like" evidence="10">
    <location>
        <begin position="470"/>
        <end position="569"/>
    </location>
</feature>
<feature type="region of interest" description="Disordered" evidence="7">
    <location>
        <begin position="991"/>
        <end position="1017"/>
    </location>
</feature>
<feature type="domain" description="Nucleoprotein TPR/MLP1-2" evidence="8">
    <location>
        <begin position="1053"/>
        <end position="1179"/>
    </location>
</feature>
<dbReference type="InterPro" id="IPR057577">
    <property type="entry name" value="Nucleoprot-TPR/MLP1_dom"/>
</dbReference>
<feature type="coiled-coil region" evidence="6">
    <location>
        <begin position="675"/>
        <end position="931"/>
    </location>
</feature>
<comment type="subcellular location">
    <subcellularLocation>
        <location evidence="1">Nucleus</location>
    </subcellularLocation>
</comment>
<keyword evidence="5" id="KW-0539">Nucleus</keyword>
<dbReference type="Proteomes" id="UP000597762">
    <property type="component" value="Unassembled WGS sequence"/>
</dbReference>
<dbReference type="EMBL" id="CAHIKZ030000848">
    <property type="protein sequence ID" value="CAE1241741.1"/>
    <property type="molecule type" value="Genomic_DNA"/>
</dbReference>
<feature type="region of interest" description="Disordered" evidence="7">
    <location>
        <begin position="648"/>
        <end position="672"/>
    </location>
</feature>
<dbReference type="OrthoDB" id="343070at2759"/>
<comment type="caution">
    <text evidence="11">The sequence shown here is derived from an EMBL/GenBank/DDBJ whole genome shotgun (WGS) entry which is preliminary data.</text>
</comment>
<feature type="compositionally biased region" description="Basic and acidic residues" evidence="7">
    <location>
        <begin position="1003"/>
        <end position="1017"/>
    </location>
</feature>
<feature type="compositionally biased region" description="Polar residues" evidence="7">
    <location>
        <begin position="2304"/>
        <end position="2318"/>
    </location>
</feature>
<feature type="compositionally biased region" description="Low complexity" evidence="7">
    <location>
        <begin position="1824"/>
        <end position="1840"/>
    </location>
</feature>
<dbReference type="InterPro" id="IPR057974">
    <property type="entry name" value="NUA/TPR/MLP1-2-like_dom"/>
</dbReference>
<feature type="compositionally biased region" description="Acidic residues" evidence="7">
    <location>
        <begin position="2053"/>
        <end position="2067"/>
    </location>
</feature>
<dbReference type="PANTHER" id="PTHR18898">
    <property type="entry name" value="NUCLEOPROTEIN TPR-RELATED"/>
    <property type="match status" value="1"/>
</dbReference>
<evidence type="ECO:0000259" key="9">
    <source>
        <dbReference type="Pfam" id="PF25481"/>
    </source>
</evidence>
<evidence type="ECO:0000256" key="5">
    <source>
        <dbReference type="ARBA" id="ARBA00023242"/>
    </source>
</evidence>
<feature type="compositionally biased region" description="Low complexity" evidence="7">
    <location>
        <begin position="2346"/>
        <end position="2390"/>
    </location>
</feature>
<dbReference type="GO" id="GO:0006406">
    <property type="term" value="P:mRNA export from nucleus"/>
    <property type="evidence" value="ECO:0007669"/>
    <property type="project" value="TreeGrafter"/>
</dbReference>
<dbReference type="GO" id="GO:0017056">
    <property type="term" value="F:structural constituent of nuclear pore"/>
    <property type="evidence" value="ECO:0007669"/>
    <property type="project" value="TreeGrafter"/>
</dbReference>
<protein>
    <recommendedName>
        <fullName evidence="3">Nucleoprotein TPR</fullName>
    </recommendedName>
</protein>
<dbReference type="Pfam" id="PF07926">
    <property type="entry name" value="TPR_MLP1_2"/>
    <property type="match status" value="1"/>
</dbReference>